<dbReference type="InterPro" id="IPR050767">
    <property type="entry name" value="Sel1_AlgK"/>
</dbReference>
<gene>
    <name evidence="3" type="ORF">Glove_109g423</name>
</gene>
<organism evidence="3 4">
    <name type="scientific">Diversispora epigaea</name>
    <dbReference type="NCBI Taxonomy" id="1348612"/>
    <lineage>
        <taxon>Eukaryota</taxon>
        <taxon>Fungi</taxon>
        <taxon>Fungi incertae sedis</taxon>
        <taxon>Mucoromycota</taxon>
        <taxon>Glomeromycotina</taxon>
        <taxon>Glomeromycetes</taxon>
        <taxon>Diversisporales</taxon>
        <taxon>Diversisporaceae</taxon>
        <taxon>Diversispora</taxon>
    </lineage>
</organism>
<proteinExistence type="inferred from homology"/>
<protein>
    <submittedName>
        <fullName evidence="3">Uncharacterized protein</fullName>
    </submittedName>
</protein>
<dbReference type="Proteomes" id="UP000266861">
    <property type="component" value="Unassembled WGS sequence"/>
</dbReference>
<comment type="caution">
    <text evidence="3">The sequence shown here is derived from an EMBL/GenBank/DDBJ whole genome shotgun (WGS) entry which is preliminary data.</text>
</comment>
<dbReference type="AlphaFoldDB" id="A0A397J1Z7"/>
<feature type="region of interest" description="Disordered" evidence="2">
    <location>
        <begin position="1"/>
        <end position="25"/>
    </location>
</feature>
<evidence type="ECO:0000313" key="4">
    <source>
        <dbReference type="Proteomes" id="UP000266861"/>
    </source>
</evidence>
<evidence type="ECO:0000256" key="1">
    <source>
        <dbReference type="ARBA" id="ARBA00038101"/>
    </source>
</evidence>
<dbReference type="STRING" id="1348612.A0A397J1Z7"/>
<dbReference type="EMBL" id="PQFF01000102">
    <property type="protein sequence ID" value="RHZ82319.1"/>
    <property type="molecule type" value="Genomic_DNA"/>
</dbReference>
<dbReference type="InterPro" id="IPR011990">
    <property type="entry name" value="TPR-like_helical_dom_sf"/>
</dbReference>
<keyword evidence="4" id="KW-1185">Reference proteome</keyword>
<accession>A0A397J1Z7</accession>
<dbReference type="InterPro" id="IPR006597">
    <property type="entry name" value="Sel1-like"/>
</dbReference>
<dbReference type="PANTHER" id="PTHR11102">
    <property type="entry name" value="SEL-1-LIKE PROTEIN"/>
    <property type="match status" value="1"/>
</dbReference>
<dbReference type="Gene3D" id="1.25.40.10">
    <property type="entry name" value="Tetratricopeptide repeat domain"/>
    <property type="match status" value="2"/>
</dbReference>
<dbReference type="PANTHER" id="PTHR11102:SF160">
    <property type="entry name" value="ERAD-ASSOCIATED E3 UBIQUITIN-PROTEIN LIGASE COMPONENT HRD3"/>
    <property type="match status" value="1"/>
</dbReference>
<feature type="region of interest" description="Disordered" evidence="2">
    <location>
        <begin position="60"/>
        <end position="87"/>
    </location>
</feature>
<sequence>MKRGRSSNEISDLTPPPCKKIIIKRSPEIMAQRRRETLEKAKNTLKPLFESRKDQMTFSIPPISDVSIKKRGGGSHNDNNNLTPPPRKRIIIKRSPEIMTQSKQGTLDKANDILKSLFKSRKNQATFSIPPISKKFQFYSKLAEEGNNNRQFELGECYYLGIRIPKDEVKNFSCYLEIRTSKDDEKAFSGQNNLGDSYYDGLEPQKMKKWYLKSAEGGQNTGQNNLGTSFRWNLKSAEGGYHLMKNNLDIVINIGLEPQNMTRKLFCGTQNSAEGGNSSGQNNLGYCHRYWYLKSAEGGDCGEQNSPGCCYRDGIGTTNDEEKAFYNGKNNLGYCHRDGIGTKDEEKTFQCHLTSAVERGNNE</sequence>
<name>A0A397J1Z7_9GLOM</name>
<reference evidence="3 4" key="1">
    <citation type="submission" date="2018-08" db="EMBL/GenBank/DDBJ databases">
        <title>Genome and evolution of the arbuscular mycorrhizal fungus Diversispora epigaea (formerly Glomus versiforme) and its bacterial endosymbionts.</title>
        <authorList>
            <person name="Sun X."/>
            <person name="Fei Z."/>
            <person name="Harrison M."/>
        </authorList>
    </citation>
    <scope>NUCLEOTIDE SEQUENCE [LARGE SCALE GENOMIC DNA]</scope>
    <source>
        <strain evidence="3 4">IT104</strain>
    </source>
</reference>
<dbReference type="Pfam" id="PF08238">
    <property type="entry name" value="Sel1"/>
    <property type="match status" value="5"/>
</dbReference>
<dbReference type="SUPFAM" id="SSF81901">
    <property type="entry name" value="HCP-like"/>
    <property type="match status" value="2"/>
</dbReference>
<dbReference type="OrthoDB" id="2384430at2759"/>
<comment type="similarity">
    <text evidence="1">Belongs to the sel-1 family.</text>
</comment>
<evidence type="ECO:0000313" key="3">
    <source>
        <dbReference type="EMBL" id="RHZ82319.1"/>
    </source>
</evidence>
<evidence type="ECO:0000256" key="2">
    <source>
        <dbReference type="SAM" id="MobiDB-lite"/>
    </source>
</evidence>